<dbReference type="Proteomes" id="UP001159364">
    <property type="component" value="Linkage Group LG01"/>
</dbReference>
<evidence type="ECO:0000313" key="5">
    <source>
        <dbReference type="EMBL" id="KAJ8773686.1"/>
    </source>
</evidence>
<name>A0AAV8U4C6_9ROSI</name>
<evidence type="ECO:0000256" key="4">
    <source>
        <dbReference type="ARBA" id="ARBA00022803"/>
    </source>
</evidence>
<organism evidence="5 6">
    <name type="scientific">Erythroxylum novogranatense</name>
    <dbReference type="NCBI Taxonomy" id="1862640"/>
    <lineage>
        <taxon>Eukaryota</taxon>
        <taxon>Viridiplantae</taxon>
        <taxon>Streptophyta</taxon>
        <taxon>Embryophyta</taxon>
        <taxon>Tracheophyta</taxon>
        <taxon>Spermatophyta</taxon>
        <taxon>Magnoliopsida</taxon>
        <taxon>eudicotyledons</taxon>
        <taxon>Gunneridae</taxon>
        <taxon>Pentapetalae</taxon>
        <taxon>rosids</taxon>
        <taxon>fabids</taxon>
        <taxon>Malpighiales</taxon>
        <taxon>Erythroxylaceae</taxon>
        <taxon>Erythroxylum</taxon>
    </lineage>
</organism>
<dbReference type="Gene3D" id="1.25.40.10">
    <property type="entry name" value="Tetratricopeptide repeat domain"/>
    <property type="match status" value="1"/>
</dbReference>
<dbReference type="SUPFAM" id="SSF48452">
    <property type="entry name" value="TPR-like"/>
    <property type="match status" value="1"/>
</dbReference>
<dbReference type="EMBL" id="JAIWQS010000001">
    <property type="protein sequence ID" value="KAJ8773686.1"/>
    <property type="molecule type" value="Genomic_DNA"/>
</dbReference>
<evidence type="ECO:0000256" key="2">
    <source>
        <dbReference type="ARBA" id="ARBA00019992"/>
    </source>
</evidence>
<evidence type="ECO:0000256" key="1">
    <source>
        <dbReference type="ARBA" id="ARBA00005857"/>
    </source>
</evidence>
<dbReference type="PANTHER" id="PTHR16263:SF4">
    <property type="entry name" value="TETRATRICOPEPTIDE REPEAT PROTEIN 38"/>
    <property type="match status" value="1"/>
</dbReference>
<gene>
    <name evidence="5" type="ORF">K2173_006336</name>
</gene>
<evidence type="ECO:0000313" key="6">
    <source>
        <dbReference type="Proteomes" id="UP001159364"/>
    </source>
</evidence>
<keyword evidence="4" id="KW-0802">TPR repeat</keyword>
<keyword evidence="6" id="KW-1185">Reference proteome</keyword>
<reference evidence="5 6" key="1">
    <citation type="submission" date="2021-09" db="EMBL/GenBank/DDBJ databases">
        <title>Genomic insights and catalytic innovation underlie evolution of tropane alkaloids biosynthesis.</title>
        <authorList>
            <person name="Wang Y.-J."/>
            <person name="Tian T."/>
            <person name="Huang J.-P."/>
            <person name="Huang S.-X."/>
        </authorList>
    </citation>
    <scope>NUCLEOTIDE SEQUENCE [LARGE SCALE GENOMIC DNA]</scope>
    <source>
        <strain evidence="5">KIB-2018</strain>
        <tissue evidence="5">Leaf</tissue>
    </source>
</reference>
<evidence type="ECO:0000256" key="3">
    <source>
        <dbReference type="ARBA" id="ARBA00022737"/>
    </source>
</evidence>
<dbReference type="InterPro" id="IPR033891">
    <property type="entry name" value="TTC38"/>
</dbReference>
<sequence length="471" mass="54156">MERGVEVKLDRWGYEVRTSSDDCISAINSYYHQVLSYGRQRRVILEAPGHDKDCVLANILAAQFLYSSDPSRGPFHLIAAKSKLEQATSYEKAVFEAISSLICENRDDDVAVELHSKLLNDYPKDLISLKRAQLLCFYMGRPNQSLDLVQKVLPHNKEEDYVYGMLAFPLLELGRMPDAEEAARKGLKINTQDYWAQHAVCHVLQYECRFKEAVEFMEACSSSWNSCLSFMLTHNWWHVALCYLEGHSSMQKVFEVYDHHIWNELERDDATPAEVYINALGLLLRVYVRDEIETFSDRLKVLASCVIDQTFWYLDWHLDVLILWALAKSGEISKAEELLKGLKDKFSKMSTKKQQIMQSGILLAEAMFEYGKGNDKQALDILGPGFDVNFCKIIGASDEQLEVFSEVWYSMLLYTGQAHKAIEVLKKQIKKREGVPFIWRLLERGYSMAGKQKERGEAADRAKTLENAYFV</sequence>
<comment type="similarity">
    <text evidence="1">Belongs to the TTC38 family.</text>
</comment>
<comment type="caution">
    <text evidence="5">The sequence shown here is derived from an EMBL/GenBank/DDBJ whole genome shotgun (WGS) entry which is preliminary data.</text>
</comment>
<proteinExistence type="inferred from homology"/>
<dbReference type="AlphaFoldDB" id="A0AAV8U4C6"/>
<dbReference type="PANTHER" id="PTHR16263">
    <property type="entry name" value="TETRATRICOPEPTIDE REPEAT PROTEIN 38"/>
    <property type="match status" value="1"/>
</dbReference>
<dbReference type="CDD" id="cd05804">
    <property type="entry name" value="StaR_like"/>
    <property type="match status" value="1"/>
</dbReference>
<protein>
    <recommendedName>
        <fullName evidence="2">Tetratricopeptide repeat protein 38</fullName>
    </recommendedName>
</protein>
<dbReference type="InterPro" id="IPR011990">
    <property type="entry name" value="TPR-like_helical_dom_sf"/>
</dbReference>
<keyword evidence="3" id="KW-0677">Repeat</keyword>
<accession>A0AAV8U4C6</accession>